<keyword evidence="4" id="KW-0812">Transmembrane</keyword>
<feature type="non-terminal residue" evidence="12">
    <location>
        <position position="581"/>
    </location>
</feature>
<dbReference type="GO" id="GO:0015012">
    <property type="term" value="P:heparan sulfate proteoglycan biosynthetic process"/>
    <property type="evidence" value="ECO:0007669"/>
    <property type="project" value="UniProtKB-ARBA"/>
</dbReference>
<dbReference type="InterPro" id="IPR029044">
    <property type="entry name" value="Nucleotide-diphossugar_trans"/>
</dbReference>
<evidence type="ECO:0000256" key="6">
    <source>
        <dbReference type="ARBA" id="ARBA00022989"/>
    </source>
</evidence>
<evidence type="ECO:0000256" key="5">
    <source>
        <dbReference type="ARBA" id="ARBA00022824"/>
    </source>
</evidence>
<keyword evidence="5" id="KW-0256">Endoplasmic reticulum</keyword>
<dbReference type="Pfam" id="PF03016">
    <property type="entry name" value="Exostosin_GT47"/>
    <property type="match status" value="1"/>
</dbReference>
<dbReference type="CTD" id="3772101"/>
<keyword evidence="11" id="KW-1185">Reference proteome</keyword>
<dbReference type="PANTHER" id="PTHR48261:SF5">
    <property type="entry name" value="EXOSTOSIN GLYCOSYLTRANSFERASE 2"/>
    <property type="match status" value="1"/>
</dbReference>
<organism evidence="11 12">
    <name type="scientific">Agrilus planipennis</name>
    <name type="common">Emerald ash borer</name>
    <name type="synonym">Agrilus marcopoli</name>
    <dbReference type="NCBI Taxonomy" id="224129"/>
    <lineage>
        <taxon>Eukaryota</taxon>
        <taxon>Metazoa</taxon>
        <taxon>Ecdysozoa</taxon>
        <taxon>Arthropoda</taxon>
        <taxon>Hexapoda</taxon>
        <taxon>Insecta</taxon>
        <taxon>Pterygota</taxon>
        <taxon>Neoptera</taxon>
        <taxon>Endopterygota</taxon>
        <taxon>Coleoptera</taxon>
        <taxon>Polyphaga</taxon>
        <taxon>Elateriformia</taxon>
        <taxon>Buprestoidea</taxon>
        <taxon>Buprestidae</taxon>
        <taxon>Agrilinae</taxon>
        <taxon>Agrilus</taxon>
    </lineage>
</organism>
<evidence type="ECO:0000313" key="12">
    <source>
        <dbReference type="RefSeq" id="XP_018334859.1"/>
    </source>
</evidence>
<evidence type="ECO:0000313" key="11">
    <source>
        <dbReference type="Proteomes" id="UP000192223"/>
    </source>
</evidence>
<dbReference type="GeneID" id="108743766"/>
<dbReference type="SUPFAM" id="SSF53448">
    <property type="entry name" value="Nucleotide-diphospho-sugar transferases"/>
    <property type="match status" value="1"/>
</dbReference>
<evidence type="ECO:0000256" key="7">
    <source>
        <dbReference type="ARBA" id="ARBA00023136"/>
    </source>
</evidence>
<name>A0A1W4XFT2_AGRPL</name>
<dbReference type="FunCoup" id="A0A1W4XFT2">
    <property type="interactions" value="890"/>
</dbReference>
<dbReference type="InterPro" id="IPR040911">
    <property type="entry name" value="Exostosin_GT47"/>
</dbReference>
<dbReference type="GO" id="GO:0016757">
    <property type="term" value="F:glycosyltransferase activity"/>
    <property type="evidence" value="ECO:0007669"/>
    <property type="project" value="InterPro"/>
</dbReference>
<evidence type="ECO:0000256" key="3">
    <source>
        <dbReference type="ARBA" id="ARBA00022679"/>
    </source>
</evidence>
<proteinExistence type="inferred from homology"/>
<evidence type="ECO:0000256" key="2">
    <source>
        <dbReference type="ARBA" id="ARBA00010271"/>
    </source>
</evidence>
<dbReference type="InterPro" id="IPR004263">
    <property type="entry name" value="Exostosin"/>
</dbReference>
<comment type="subcellular location">
    <subcellularLocation>
        <location evidence="1">Endoplasmic reticulum membrane</location>
        <topology evidence="1">Single-pass type II membrane protein</topology>
    </subcellularLocation>
</comment>
<reference evidence="12" key="1">
    <citation type="submission" date="2025-08" db="UniProtKB">
        <authorList>
            <consortium name="RefSeq"/>
        </authorList>
    </citation>
    <scope>IDENTIFICATION</scope>
    <source>
        <tissue evidence="12">Entire body</tissue>
    </source>
</reference>
<keyword evidence="6" id="KW-1133">Transmembrane helix</keyword>
<evidence type="ECO:0000256" key="1">
    <source>
        <dbReference type="ARBA" id="ARBA00004648"/>
    </source>
</evidence>
<protein>
    <submittedName>
        <fullName evidence="12">Exostosin-2</fullName>
    </submittedName>
</protein>
<evidence type="ECO:0000256" key="4">
    <source>
        <dbReference type="ARBA" id="ARBA00022692"/>
    </source>
</evidence>
<keyword evidence="3" id="KW-0808">Transferase</keyword>
<keyword evidence="8" id="KW-1015">Disulfide bond</keyword>
<dbReference type="KEGG" id="apln:108743766"/>
<gene>
    <name evidence="12" type="primary">LOC108743766</name>
</gene>
<accession>A0A1W4XFT2</accession>
<dbReference type="PANTHER" id="PTHR48261">
    <property type="entry name" value="ACETYLGLUCOSAMINYLTRANSFERASE"/>
    <property type="match status" value="1"/>
</dbReference>
<sequence length="581" mass="67606">MNIKNLPLVQIRNHRVSHTLNSSCSHWDCFNIYRCGRTGHDRIAVYIYPLKKYVDANNVPLTETISREFYMILESILKSKYYTANPYEACLFVPSLDMLNQERLQLNLTSSVLSSLPYWSNGQNHLIFNMLSGSAPFYSSMLEANIGEALIAGADFNTYSYRVSYDIPIPMYSSFAHKAEVKKIHNRRPWLVTSSQISIDSYFLDELQELQTQYADLLILDSCQSNNYSKRCEVETQQLFLYPDILQKSIFCTVFRGERMAQLVLLEAMAANCIPIIIMDGHVMPFSNILDWQRAAIFIMEDYLHTLMDVVKQISQDRIQEMQKQVKFLYDSYFSSINSIVTVTLDIIQDRVYPQWGKNYDDWNLRPEERQKNPLFLPITASRSQGFTALILTYDRVESLFNLVRNLAKVPSLSKVLVVWNNQKKSPPLASSFPKISKPIKVIQTKANKLSNRFYPYEEIQTEAILSIDDDIIMLTSDELEFGFEVWREFPDRIVGFPSRTHIWDNATLSWKYESEWTNEISMVLTGAAFYHKYYNYLYTTSMPSEIKDWVDEKMNCEDIAMNFLVSNVTKKPPIKVKVHC</sequence>
<dbReference type="InParanoid" id="A0A1W4XFT2"/>
<dbReference type="InterPro" id="IPR015338">
    <property type="entry name" value="GT64_dom"/>
</dbReference>
<dbReference type="OrthoDB" id="5954868at2759"/>
<keyword evidence="7" id="KW-0472">Membrane</keyword>
<feature type="domain" description="Glycosyl transferase 64" evidence="10">
    <location>
        <begin position="387"/>
        <end position="578"/>
    </location>
</feature>
<feature type="domain" description="Exostosin GT47" evidence="9">
    <location>
        <begin position="42"/>
        <end position="313"/>
    </location>
</feature>
<dbReference type="Proteomes" id="UP000192223">
    <property type="component" value="Unplaced"/>
</dbReference>
<dbReference type="AlphaFoldDB" id="A0A1W4XFT2"/>
<evidence type="ECO:0000259" key="10">
    <source>
        <dbReference type="Pfam" id="PF09258"/>
    </source>
</evidence>
<evidence type="ECO:0000259" key="9">
    <source>
        <dbReference type="Pfam" id="PF03016"/>
    </source>
</evidence>
<dbReference type="Pfam" id="PF09258">
    <property type="entry name" value="Glyco_transf_64"/>
    <property type="match status" value="1"/>
</dbReference>
<comment type="similarity">
    <text evidence="2">Belongs to the glycosyltransferase 47 family.</text>
</comment>
<dbReference type="GO" id="GO:0005789">
    <property type="term" value="C:endoplasmic reticulum membrane"/>
    <property type="evidence" value="ECO:0007669"/>
    <property type="project" value="UniProtKB-SubCell"/>
</dbReference>
<evidence type="ECO:0000256" key="8">
    <source>
        <dbReference type="ARBA" id="ARBA00023157"/>
    </source>
</evidence>
<dbReference type="RefSeq" id="XP_018334859.1">
    <property type="nucleotide sequence ID" value="XM_018479357.1"/>
</dbReference>
<dbReference type="Gene3D" id="3.90.550.10">
    <property type="entry name" value="Spore Coat Polysaccharide Biosynthesis Protein SpsA, Chain A"/>
    <property type="match status" value="1"/>
</dbReference>
<dbReference type="STRING" id="224129.A0A1W4XFT2"/>